<feature type="transmembrane region" description="Helical" evidence="2">
    <location>
        <begin position="90"/>
        <end position="110"/>
    </location>
</feature>
<evidence type="ECO:0000256" key="1">
    <source>
        <dbReference type="RuleBase" id="RU369079"/>
    </source>
</evidence>
<feature type="transmembrane region" description="Helical" evidence="2">
    <location>
        <begin position="34"/>
        <end position="52"/>
    </location>
</feature>
<protein>
    <submittedName>
        <fullName evidence="4">TRAP transporter permease</fullName>
    </submittedName>
</protein>
<comment type="function">
    <text evidence="1">Part of the tripartite ATP-independent periplasmic (TRAP) transport system.</text>
</comment>
<feature type="transmembrane region" description="Helical" evidence="2">
    <location>
        <begin position="409"/>
        <end position="427"/>
    </location>
</feature>
<dbReference type="RefSeq" id="WP_379877242.1">
    <property type="nucleotide sequence ID" value="NZ_JBHUIP010000012.1"/>
</dbReference>
<feature type="transmembrane region" description="Helical" evidence="2">
    <location>
        <begin position="278"/>
        <end position="303"/>
    </location>
</feature>
<sequence>MSEATADKSPPQQVFVDPENPAAHLTLPGLSGKVIWLIALIFCGWQIYTAAYSPVPTIVVRSMHVGFLLLMVFALFRWKGGHDGPRTAPPWYDWVLGGGALILALYHWYFEAELIQRAGDPSNTDLVVGIVTIALLFEAARRVMGWALPVMCIVFIPYALWGRYLPEPFTHRGFDIFQIVDQIAFGTEGIYGTPTFVSATYIFLFILFGSFLEKAGMIGLFNDVALGLVGGARGGPAKVAVISSGLMGTINGSGVANVLTTGQFTIPLMMRFGYSGRFAGAVEATAAMGGQIMPPVMGAVAFIMAETIGVPYTEIAKAAIIPALLYYASAMWMVHLEAGKHGLVGLPKNQLPSPLKAIRTHWHLALPLAALVFMLFDGFTPLFAGTVGLGLTAILIMGSAAAGKIPVTVARYGFWIILGVIFAGLVGTKTVQLVTGLAILIGLLIVGLFFIVGGKATLRLILDGMVDGAKSALGVGVACALVGILIGAMTLTGLASELARIILDLAEGRLWLALVLTMIVCLILGTGLPTIPNYIITAAMAAPVLLQMGVPLIVSHMFTFYFGIMADLTPPVALAALAASSISKAGHIEIGFTATRIGIAGYVVPFMAVYSPELMLQGDNVTILSVSYILFKALLGIGFWGGAATGYLFGPLNWPERIVAVAIAILLVSAASITDEIGIAAGAVFIGYHLWRQRQTSV</sequence>
<dbReference type="PANTHER" id="PTHR43849:SF2">
    <property type="entry name" value="BLL3936 PROTEIN"/>
    <property type="match status" value="1"/>
</dbReference>
<proteinExistence type="predicted"/>
<evidence type="ECO:0000313" key="5">
    <source>
        <dbReference type="Proteomes" id="UP001597295"/>
    </source>
</evidence>
<feature type="domain" description="TRAP C4-dicarboxylate transport system permease DctM subunit" evidence="3">
    <location>
        <begin position="414"/>
        <end position="617"/>
    </location>
</feature>
<feature type="transmembrane region" description="Helical" evidence="2">
    <location>
        <begin position="433"/>
        <end position="452"/>
    </location>
</feature>
<feature type="transmembrane region" description="Helical" evidence="2">
    <location>
        <begin position="315"/>
        <end position="336"/>
    </location>
</feature>
<evidence type="ECO:0000313" key="4">
    <source>
        <dbReference type="EMBL" id="MFD2264192.1"/>
    </source>
</evidence>
<keyword evidence="2" id="KW-0472">Membrane</keyword>
<feature type="transmembrane region" description="Helical" evidence="2">
    <location>
        <begin position="590"/>
        <end position="609"/>
    </location>
</feature>
<name>A0ABW5DSW8_9PROT</name>
<organism evidence="4 5">
    <name type="scientific">Lacibacterium aquatile</name>
    <dbReference type="NCBI Taxonomy" id="1168082"/>
    <lineage>
        <taxon>Bacteria</taxon>
        <taxon>Pseudomonadati</taxon>
        <taxon>Pseudomonadota</taxon>
        <taxon>Alphaproteobacteria</taxon>
        <taxon>Rhodospirillales</taxon>
        <taxon>Rhodospirillaceae</taxon>
    </lineage>
</organism>
<dbReference type="InterPro" id="IPR011853">
    <property type="entry name" value="TRAP_DctM-Dct_fused"/>
</dbReference>
<feature type="transmembrane region" description="Helical" evidence="2">
    <location>
        <begin position="661"/>
        <end position="691"/>
    </location>
</feature>
<dbReference type="PANTHER" id="PTHR43849">
    <property type="entry name" value="BLL3936 PROTEIN"/>
    <property type="match status" value="1"/>
</dbReference>
<keyword evidence="2" id="KW-1133">Transmembrane helix</keyword>
<feature type="transmembrane region" description="Helical" evidence="2">
    <location>
        <begin position="508"/>
        <end position="527"/>
    </location>
</feature>
<reference evidence="5" key="1">
    <citation type="journal article" date="2019" name="Int. J. Syst. Evol. Microbiol.">
        <title>The Global Catalogue of Microorganisms (GCM) 10K type strain sequencing project: providing services to taxonomists for standard genome sequencing and annotation.</title>
        <authorList>
            <consortium name="The Broad Institute Genomics Platform"/>
            <consortium name="The Broad Institute Genome Sequencing Center for Infectious Disease"/>
            <person name="Wu L."/>
            <person name="Ma J."/>
        </authorList>
    </citation>
    <scope>NUCLEOTIDE SEQUENCE [LARGE SCALE GENOMIC DNA]</scope>
    <source>
        <strain evidence="5">CGMCC 1.19062</strain>
    </source>
</reference>
<dbReference type="EMBL" id="JBHUIP010000012">
    <property type="protein sequence ID" value="MFD2264192.1"/>
    <property type="molecule type" value="Genomic_DNA"/>
</dbReference>
<dbReference type="Proteomes" id="UP001597295">
    <property type="component" value="Unassembled WGS sequence"/>
</dbReference>
<feature type="domain" description="TRAP C4-dicarboxylate transport system permease DctM subunit" evidence="3">
    <location>
        <begin position="133"/>
        <end position="397"/>
    </location>
</feature>
<dbReference type="InterPro" id="IPR010656">
    <property type="entry name" value="DctM"/>
</dbReference>
<keyword evidence="1" id="KW-0997">Cell inner membrane</keyword>
<evidence type="ECO:0000259" key="3">
    <source>
        <dbReference type="Pfam" id="PF06808"/>
    </source>
</evidence>
<dbReference type="Pfam" id="PF06808">
    <property type="entry name" value="DctM"/>
    <property type="match status" value="2"/>
</dbReference>
<keyword evidence="5" id="KW-1185">Reference proteome</keyword>
<dbReference type="NCBIfam" id="TIGR02123">
    <property type="entry name" value="TRAP_fused"/>
    <property type="match status" value="1"/>
</dbReference>
<feature type="transmembrane region" description="Helical" evidence="2">
    <location>
        <begin position="473"/>
        <end position="496"/>
    </location>
</feature>
<comment type="subcellular location">
    <subcellularLocation>
        <location evidence="1">Cell inner membrane</location>
        <topology evidence="1">Multi-pass membrane protein</topology>
    </subcellularLocation>
</comment>
<feature type="transmembrane region" description="Helical" evidence="2">
    <location>
        <begin position="629"/>
        <end position="649"/>
    </location>
</feature>
<accession>A0ABW5DSW8</accession>
<gene>
    <name evidence="4" type="ORF">ACFSM5_14920</name>
</gene>
<feature type="transmembrane region" description="Helical" evidence="2">
    <location>
        <begin position="58"/>
        <end position="78"/>
    </location>
</feature>
<feature type="transmembrane region" description="Helical" evidence="2">
    <location>
        <begin position="146"/>
        <end position="164"/>
    </location>
</feature>
<evidence type="ECO:0000256" key="2">
    <source>
        <dbReference type="SAM" id="Phobius"/>
    </source>
</evidence>
<keyword evidence="2" id="KW-0812">Transmembrane</keyword>
<feature type="transmembrane region" description="Helical" evidence="2">
    <location>
        <begin position="190"/>
        <end position="212"/>
    </location>
</feature>
<feature type="transmembrane region" description="Helical" evidence="2">
    <location>
        <begin position="382"/>
        <end position="402"/>
    </location>
</feature>
<comment type="caution">
    <text evidence="4">The sequence shown here is derived from an EMBL/GenBank/DDBJ whole genome shotgun (WGS) entry which is preliminary data.</text>
</comment>
<keyword evidence="1" id="KW-1003">Cell membrane</keyword>
<keyword evidence="1" id="KW-0813">Transport</keyword>